<dbReference type="AlphaFoldDB" id="A0A1J0WHS8"/>
<dbReference type="GO" id="GO:0007234">
    <property type="term" value="P:osmosensory signaling via phosphorelay pathway"/>
    <property type="evidence" value="ECO:0007669"/>
    <property type="project" value="TreeGrafter"/>
</dbReference>
<dbReference type="InterPro" id="IPR000700">
    <property type="entry name" value="PAS-assoc_C"/>
</dbReference>
<dbReference type="GO" id="GO:0000155">
    <property type="term" value="F:phosphorelay sensor kinase activity"/>
    <property type="evidence" value="ECO:0007669"/>
    <property type="project" value="InterPro"/>
</dbReference>
<dbReference type="SUPFAM" id="SSF47384">
    <property type="entry name" value="Homodimeric domain of signal transducing histidine kinase"/>
    <property type="match status" value="1"/>
</dbReference>
<dbReference type="InterPro" id="IPR013656">
    <property type="entry name" value="PAS_4"/>
</dbReference>
<dbReference type="GO" id="GO:0000156">
    <property type="term" value="F:phosphorelay response regulator activity"/>
    <property type="evidence" value="ECO:0007669"/>
    <property type="project" value="TreeGrafter"/>
</dbReference>
<dbReference type="InterPro" id="IPR005467">
    <property type="entry name" value="His_kinase_dom"/>
</dbReference>
<dbReference type="InterPro" id="IPR050351">
    <property type="entry name" value="BphY/WalK/GraS-like"/>
</dbReference>
<evidence type="ECO:0000256" key="2">
    <source>
        <dbReference type="ARBA" id="ARBA00012438"/>
    </source>
</evidence>
<evidence type="ECO:0000313" key="11">
    <source>
        <dbReference type="Proteomes" id="UP000181897"/>
    </source>
</evidence>
<keyword evidence="7" id="KW-0902">Two-component regulatory system</keyword>
<dbReference type="Pfam" id="PF00512">
    <property type="entry name" value="HisKA"/>
    <property type="match status" value="1"/>
</dbReference>
<protein>
    <recommendedName>
        <fullName evidence="2">histidine kinase</fullName>
        <ecNumber evidence="2">2.7.13.3</ecNumber>
    </recommendedName>
</protein>
<comment type="catalytic activity">
    <reaction evidence="1">
        <text>ATP + protein L-histidine = ADP + protein N-phospho-L-histidine.</text>
        <dbReference type="EC" id="2.7.13.3"/>
    </reaction>
</comment>
<evidence type="ECO:0000256" key="5">
    <source>
        <dbReference type="ARBA" id="ARBA00022777"/>
    </source>
</evidence>
<dbReference type="GO" id="GO:0005524">
    <property type="term" value="F:ATP binding"/>
    <property type="evidence" value="ECO:0007669"/>
    <property type="project" value="UniProtKB-KW"/>
</dbReference>
<keyword evidence="4" id="KW-0547">Nucleotide-binding</keyword>
<dbReference type="SUPFAM" id="SSF55874">
    <property type="entry name" value="ATPase domain of HSP90 chaperone/DNA topoisomerase II/histidine kinase"/>
    <property type="match status" value="1"/>
</dbReference>
<feature type="domain" description="PAC" evidence="9">
    <location>
        <begin position="77"/>
        <end position="130"/>
    </location>
</feature>
<dbReference type="InterPro" id="IPR003661">
    <property type="entry name" value="HisK_dim/P_dom"/>
</dbReference>
<evidence type="ECO:0000313" key="10">
    <source>
        <dbReference type="EMBL" id="APE43892.1"/>
    </source>
</evidence>
<dbReference type="GO" id="GO:0030295">
    <property type="term" value="F:protein kinase activator activity"/>
    <property type="evidence" value="ECO:0007669"/>
    <property type="project" value="TreeGrafter"/>
</dbReference>
<dbReference type="Pfam" id="PF02518">
    <property type="entry name" value="HATPase_c"/>
    <property type="match status" value="1"/>
</dbReference>
<dbReference type="Pfam" id="PF08448">
    <property type="entry name" value="PAS_4"/>
    <property type="match status" value="1"/>
</dbReference>
<dbReference type="SMART" id="SM00387">
    <property type="entry name" value="HATPase_c"/>
    <property type="match status" value="1"/>
</dbReference>
<dbReference type="Gene3D" id="3.30.565.10">
    <property type="entry name" value="Histidine kinase-like ATPase, C-terminal domain"/>
    <property type="match status" value="1"/>
</dbReference>
<dbReference type="CDD" id="cd00082">
    <property type="entry name" value="HisKA"/>
    <property type="match status" value="1"/>
</dbReference>
<dbReference type="EMBL" id="CP018076">
    <property type="protein sequence ID" value="APE43892.1"/>
    <property type="molecule type" value="Genomic_DNA"/>
</dbReference>
<evidence type="ECO:0000256" key="1">
    <source>
        <dbReference type="ARBA" id="ARBA00000085"/>
    </source>
</evidence>
<feature type="domain" description="Histidine kinase" evidence="8">
    <location>
        <begin position="144"/>
        <end position="347"/>
    </location>
</feature>
<organism evidence="10 11">
    <name type="scientific">Sulfitobacter alexandrii</name>
    <dbReference type="NCBI Taxonomy" id="1917485"/>
    <lineage>
        <taxon>Bacteria</taxon>
        <taxon>Pseudomonadati</taxon>
        <taxon>Pseudomonadota</taxon>
        <taxon>Alphaproteobacteria</taxon>
        <taxon>Rhodobacterales</taxon>
        <taxon>Roseobacteraceae</taxon>
        <taxon>Sulfitobacter</taxon>
    </lineage>
</organism>
<dbReference type="SUPFAM" id="SSF55785">
    <property type="entry name" value="PYP-like sensor domain (PAS domain)"/>
    <property type="match status" value="1"/>
</dbReference>
<dbReference type="Proteomes" id="UP000181897">
    <property type="component" value="Chromosome"/>
</dbReference>
<dbReference type="InterPro" id="IPR036097">
    <property type="entry name" value="HisK_dim/P_sf"/>
</dbReference>
<keyword evidence="11" id="KW-1185">Reference proteome</keyword>
<accession>A0A1J0WHS8</accession>
<dbReference type="PANTHER" id="PTHR42878:SF7">
    <property type="entry name" value="SENSOR HISTIDINE KINASE GLRK"/>
    <property type="match status" value="1"/>
</dbReference>
<evidence type="ECO:0000256" key="6">
    <source>
        <dbReference type="ARBA" id="ARBA00022840"/>
    </source>
</evidence>
<evidence type="ECO:0000256" key="7">
    <source>
        <dbReference type="ARBA" id="ARBA00023012"/>
    </source>
</evidence>
<name>A0A1J0WHS8_9RHOB</name>
<dbReference type="InterPro" id="IPR036890">
    <property type="entry name" value="HATPase_C_sf"/>
</dbReference>
<dbReference type="STRING" id="1917485.BOO69_11090"/>
<dbReference type="OrthoDB" id="7810511at2"/>
<evidence type="ECO:0000256" key="4">
    <source>
        <dbReference type="ARBA" id="ARBA00022741"/>
    </source>
</evidence>
<dbReference type="InterPro" id="IPR003594">
    <property type="entry name" value="HATPase_dom"/>
</dbReference>
<gene>
    <name evidence="10" type="ORF">BOO69_11090</name>
</gene>
<proteinExistence type="predicted"/>
<dbReference type="EC" id="2.7.13.3" evidence="2"/>
<evidence type="ECO:0000259" key="8">
    <source>
        <dbReference type="PROSITE" id="PS50109"/>
    </source>
</evidence>
<dbReference type="InterPro" id="IPR035965">
    <property type="entry name" value="PAS-like_dom_sf"/>
</dbReference>
<dbReference type="SMART" id="SM00388">
    <property type="entry name" value="HisKA"/>
    <property type="match status" value="1"/>
</dbReference>
<dbReference type="KEGG" id="suam:BOO69_11090"/>
<dbReference type="PANTHER" id="PTHR42878">
    <property type="entry name" value="TWO-COMPONENT HISTIDINE KINASE"/>
    <property type="match status" value="1"/>
</dbReference>
<dbReference type="RefSeq" id="WP_071972229.1">
    <property type="nucleotide sequence ID" value="NZ_CP018076.1"/>
</dbReference>
<dbReference type="PROSITE" id="PS50109">
    <property type="entry name" value="HIS_KIN"/>
    <property type="match status" value="1"/>
</dbReference>
<keyword evidence="6" id="KW-0067">ATP-binding</keyword>
<keyword evidence="5" id="KW-0418">Kinase</keyword>
<sequence>MSESDPYAHLDHVAAPLFVLEIDTRGLPVYRAFNAHARGISGRPLSDYLGRTAAEVYDTAYGRTALARHCQVAEAGTALTYELQLPLAGEVRQVRTTLSPELDAQGRGQRLFGTSLDITDQTRAREAKVSYDTAASEMEQFVAMAAHDLRAPMRNVTMLAEVLRQDFVDHGDGKLEMIDMMDGIAEKTMKLIDDILAHSQSVELEQTEALCDLSEMTCLICDILDPEERHQVTVTPATLLTDKTALHIALRNLIENAVKHAGRLSLMLDISVEERANGWIAVTLEDNGKGFTEAATRLMNGGSFRIDGGYGLFGVRRIIRARGGMMSARNSAITGGAIISFTLPGRIVACSDLPGAPRAELRNDNAGEGLLRQA</sequence>
<evidence type="ECO:0000259" key="9">
    <source>
        <dbReference type="PROSITE" id="PS50113"/>
    </source>
</evidence>
<dbReference type="PROSITE" id="PS50113">
    <property type="entry name" value="PAC"/>
    <property type="match status" value="1"/>
</dbReference>
<keyword evidence="3" id="KW-0808">Transferase</keyword>
<evidence type="ECO:0000256" key="3">
    <source>
        <dbReference type="ARBA" id="ARBA00022679"/>
    </source>
</evidence>
<dbReference type="Gene3D" id="1.10.287.130">
    <property type="match status" value="1"/>
</dbReference>
<reference evidence="10 11" key="1">
    <citation type="submission" date="2016-11" db="EMBL/GenBank/DDBJ databases">
        <title>Complete genome sequence of Sulfitobacter sp. AM1-D1, a toxic bacteria associated with marine dinoflagellate Alexandrium minutum in East China Sea.</title>
        <authorList>
            <person name="Yang Q."/>
            <person name="Zhang X."/>
            <person name="Tian X."/>
        </authorList>
    </citation>
    <scope>NUCLEOTIDE SEQUENCE [LARGE SCALE GENOMIC DNA]</scope>
    <source>
        <strain evidence="10 11">AM1-D1</strain>
    </source>
</reference>
<dbReference type="Gene3D" id="3.30.450.20">
    <property type="entry name" value="PAS domain"/>
    <property type="match status" value="1"/>
</dbReference>